<evidence type="ECO:0000256" key="1">
    <source>
        <dbReference type="SAM" id="Phobius"/>
    </source>
</evidence>
<name>A0A7I4YUV3_HAECO</name>
<keyword evidence="1" id="KW-0472">Membrane</keyword>
<keyword evidence="1" id="KW-0812">Transmembrane</keyword>
<accession>A0A7I4YUV3</accession>
<dbReference type="Proteomes" id="UP000025227">
    <property type="component" value="Unplaced"/>
</dbReference>
<keyword evidence="2" id="KW-1185">Reference proteome</keyword>
<feature type="transmembrane region" description="Helical" evidence="1">
    <location>
        <begin position="6"/>
        <end position="26"/>
    </location>
</feature>
<evidence type="ECO:0000313" key="2">
    <source>
        <dbReference type="Proteomes" id="UP000025227"/>
    </source>
</evidence>
<keyword evidence="1" id="KW-1133">Transmembrane helix</keyword>
<sequence>NYKDPTFARSLYILLTSLICGVLYSLRGQSAEQEDDIGESTRFSTRRAASTISLPPWGEALATDIISHRDDLLLHVALYD</sequence>
<organism evidence="2 3">
    <name type="scientific">Haemonchus contortus</name>
    <name type="common">Barber pole worm</name>
    <dbReference type="NCBI Taxonomy" id="6289"/>
    <lineage>
        <taxon>Eukaryota</taxon>
        <taxon>Metazoa</taxon>
        <taxon>Ecdysozoa</taxon>
        <taxon>Nematoda</taxon>
        <taxon>Chromadorea</taxon>
        <taxon>Rhabditida</taxon>
        <taxon>Rhabditina</taxon>
        <taxon>Rhabditomorpha</taxon>
        <taxon>Strongyloidea</taxon>
        <taxon>Trichostrongylidae</taxon>
        <taxon>Haemonchus</taxon>
    </lineage>
</organism>
<proteinExistence type="predicted"/>
<protein>
    <submittedName>
        <fullName evidence="3">MFS transporter</fullName>
    </submittedName>
</protein>
<dbReference type="AlphaFoldDB" id="A0A7I4YUV3"/>
<reference evidence="3" key="1">
    <citation type="submission" date="2020-12" db="UniProtKB">
        <authorList>
            <consortium name="WormBaseParasite"/>
        </authorList>
    </citation>
    <scope>IDENTIFICATION</scope>
    <source>
        <strain evidence="3">MHco3</strain>
    </source>
</reference>
<dbReference type="WBParaSite" id="HCON_00145020-00001">
    <property type="protein sequence ID" value="HCON_00145020-00001"/>
    <property type="gene ID" value="HCON_00145020"/>
</dbReference>
<evidence type="ECO:0000313" key="3">
    <source>
        <dbReference type="WBParaSite" id="HCON_00145020-00001"/>
    </source>
</evidence>